<dbReference type="PRINTS" id="PR00032">
    <property type="entry name" value="HTHARAC"/>
</dbReference>
<feature type="domain" description="HTH araC/xylS-type" evidence="4">
    <location>
        <begin position="234"/>
        <end position="332"/>
    </location>
</feature>
<dbReference type="GO" id="GO:0005829">
    <property type="term" value="C:cytosol"/>
    <property type="evidence" value="ECO:0007669"/>
    <property type="project" value="TreeGrafter"/>
</dbReference>
<keyword evidence="2 5" id="KW-0238">DNA-binding</keyword>
<dbReference type="Gene3D" id="1.10.10.60">
    <property type="entry name" value="Homeodomain-like"/>
    <property type="match status" value="1"/>
</dbReference>
<keyword evidence="1" id="KW-0805">Transcription regulation</keyword>
<dbReference type="SUPFAM" id="SSF46689">
    <property type="entry name" value="Homeodomain-like"/>
    <property type="match status" value="1"/>
</dbReference>
<dbReference type="EMBL" id="JACHXK010000001">
    <property type="protein sequence ID" value="MBB3108766.1"/>
    <property type="molecule type" value="Genomic_DNA"/>
</dbReference>
<proteinExistence type="predicted"/>
<organism evidence="5 6">
    <name type="scientific">Paenibacillus phyllosphaerae</name>
    <dbReference type="NCBI Taxonomy" id="274593"/>
    <lineage>
        <taxon>Bacteria</taxon>
        <taxon>Bacillati</taxon>
        <taxon>Bacillota</taxon>
        <taxon>Bacilli</taxon>
        <taxon>Bacillales</taxon>
        <taxon>Paenibacillaceae</taxon>
        <taxon>Paenibacillus</taxon>
    </lineage>
</organism>
<sequence length="339" mass="38275">MEQEVAISMIYPIVKTIVHKGLEVEAFFDYAGFDSGLLQDPEARISGRELERLTIAAAAYTGDECFGLHQGQLMDIADMGILGYVMMHSQQVKDALAAYRRYNVILVNGFNLEWAEHGEAVRIRLYASNSAIRLSRHCIEDMAASLYRLMGKLSNRRIALHEVQFMHEAPAAIEPYRAAFGVTPRFGCGDNVLVLGKEVLEYPILYADPKLLVLFEQLADETKERLIHGNALSDQVFQWMMRCMPASFPTLQETAVNFNMSTRTLQSKLSEEQTSYNDLSARVRKELAVSYLGRNAHSVSEIAYLLHFSEPSAFQNAFKKWTGLTPGQYRSREIELKGS</sequence>
<evidence type="ECO:0000256" key="3">
    <source>
        <dbReference type="ARBA" id="ARBA00023163"/>
    </source>
</evidence>
<dbReference type="AlphaFoldDB" id="A0A7W5AUZ9"/>
<dbReference type="Pfam" id="PF12833">
    <property type="entry name" value="HTH_18"/>
    <property type="match status" value="1"/>
</dbReference>
<dbReference type="Proteomes" id="UP000570361">
    <property type="component" value="Unassembled WGS sequence"/>
</dbReference>
<comment type="caution">
    <text evidence="5">The sequence shown here is derived from an EMBL/GenBank/DDBJ whole genome shotgun (WGS) entry which is preliminary data.</text>
</comment>
<name>A0A7W5AUZ9_9BACL</name>
<evidence type="ECO:0000313" key="6">
    <source>
        <dbReference type="Proteomes" id="UP000570361"/>
    </source>
</evidence>
<reference evidence="5 6" key="1">
    <citation type="submission" date="2020-08" db="EMBL/GenBank/DDBJ databases">
        <title>Genomic Encyclopedia of Type Strains, Phase III (KMG-III): the genomes of soil and plant-associated and newly described type strains.</title>
        <authorList>
            <person name="Whitman W."/>
        </authorList>
    </citation>
    <scope>NUCLEOTIDE SEQUENCE [LARGE SCALE GENOMIC DNA]</scope>
    <source>
        <strain evidence="5 6">CECT 5862</strain>
    </source>
</reference>
<dbReference type="SMART" id="SM00342">
    <property type="entry name" value="HTH_ARAC"/>
    <property type="match status" value="1"/>
</dbReference>
<dbReference type="PROSITE" id="PS01124">
    <property type="entry name" value="HTH_ARAC_FAMILY_2"/>
    <property type="match status" value="1"/>
</dbReference>
<keyword evidence="3" id="KW-0804">Transcription</keyword>
<protein>
    <submittedName>
        <fullName evidence="5">AraC-like DNA-binding protein</fullName>
    </submittedName>
</protein>
<dbReference type="PANTHER" id="PTHR47894">
    <property type="entry name" value="HTH-TYPE TRANSCRIPTIONAL REGULATOR GADX"/>
    <property type="match status" value="1"/>
</dbReference>
<gene>
    <name evidence="5" type="ORF">FHS18_000794</name>
</gene>
<dbReference type="Pfam" id="PF12625">
    <property type="entry name" value="Arabinose_bd"/>
    <property type="match status" value="1"/>
</dbReference>
<dbReference type="GO" id="GO:0003700">
    <property type="term" value="F:DNA-binding transcription factor activity"/>
    <property type="evidence" value="ECO:0007669"/>
    <property type="project" value="InterPro"/>
</dbReference>
<dbReference type="PANTHER" id="PTHR47894:SF1">
    <property type="entry name" value="HTH-TYPE TRANSCRIPTIONAL REGULATOR VQSM"/>
    <property type="match status" value="1"/>
</dbReference>
<dbReference type="InterPro" id="IPR009057">
    <property type="entry name" value="Homeodomain-like_sf"/>
</dbReference>
<keyword evidence="6" id="KW-1185">Reference proteome</keyword>
<evidence type="ECO:0000313" key="5">
    <source>
        <dbReference type="EMBL" id="MBB3108766.1"/>
    </source>
</evidence>
<dbReference type="InterPro" id="IPR018060">
    <property type="entry name" value="HTH_AraC"/>
</dbReference>
<dbReference type="GO" id="GO:0000976">
    <property type="term" value="F:transcription cis-regulatory region binding"/>
    <property type="evidence" value="ECO:0007669"/>
    <property type="project" value="TreeGrafter"/>
</dbReference>
<dbReference type="InterPro" id="IPR032687">
    <property type="entry name" value="AraC-type_N"/>
</dbReference>
<evidence type="ECO:0000256" key="2">
    <source>
        <dbReference type="ARBA" id="ARBA00023125"/>
    </source>
</evidence>
<dbReference type="InterPro" id="IPR020449">
    <property type="entry name" value="Tscrpt_reg_AraC-type_HTH"/>
</dbReference>
<evidence type="ECO:0000256" key="1">
    <source>
        <dbReference type="ARBA" id="ARBA00023015"/>
    </source>
</evidence>
<evidence type="ECO:0000259" key="4">
    <source>
        <dbReference type="PROSITE" id="PS01124"/>
    </source>
</evidence>
<accession>A0A7W5AUZ9</accession>